<dbReference type="InterPro" id="IPR013783">
    <property type="entry name" value="Ig-like_fold"/>
</dbReference>
<proteinExistence type="predicted"/>
<organism evidence="1 2">
    <name type="scientific">Candidatus Gallitreponema excrementavium</name>
    <dbReference type="NCBI Taxonomy" id="2840840"/>
    <lineage>
        <taxon>Bacteria</taxon>
        <taxon>Pseudomonadati</taxon>
        <taxon>Spirochaetota</taxon>
        <taxon>Spirochaetia</taxon>
        <taxon>Spirochaetales</taxon>
        <taxon>Candidatus Gallitreponema</taxon>
    </lineage>
</organism>
<dbReference type="InterPro" id="IPR014756">
    <property type="entry name" value="Ig_E-set"/>
</dbReference>
<dbReference type="Gene3D" id="2.60.40.10">
    <property type="entry name" value="Immunoglobulins"/>
    <property type="match status" value="1"/>
</dbReference>
<protein>
    <recommendedName>
        <fullName evidence="3">Ig-like domain-containing protein</fullName>
    </recommendedName>
</protein>
<dbReference type="SUPFAM" id="SSF81296">
    <property type="entry name" value="E set domains"/>
    <property type="match status" value="1"/>
</dbReference>
<evidence type="ECO:0008006" key="3">
    <source>
        <dbReference type="Google" id="ProtNLM"/>
    </source>
</evidence>
<reference evidence="1" key="2">
    <citation type="journal article" date="2021" name="PeerJ">
        <title>Extensive microbial diversity within the chicken gut microbiome revealed by metagenomics and culture.</title>
        <authorList>
            <person name="Gilroy R."/>
            <person name="Ravi A."/>
            <person name="Getino M."/>
            <person name="Pursley I."/>
            <person name="Horton D.L."/>
            <person name="Alikhan N.F."/>
            <person name="Baker D."/>
            <person name="Gharbi K."/>
            <person name="Hall N."/>
            <person name="Watson M."/>
            <person name="Adriaenssens E.M."/>
            <person name="Foster-Nyarko E."/>
            <person name="Jarju S."/>
            <person name="Secka A."/>
            <person name="Antonio M."/>
            <person name="Oren A."/>
            <person name="Chaudhuri R.R."/>
            <person name="La Ragione R."/>
            <person name="Hildebrand F."/>
            <person name="Pallen M.J."/>
        </authorList>
    </citation>
    <scope>NUCLEOTIDE SEQUENCE</scope>
    <source>
        <strain evidence="1">10532</strain>
    </source>
</reference>
<comment type="caution">
    <text evidence="1">The sequence shown here is derived from an EMBL/GenBank/DDBJ whole genome shotgun (WGS) entry which is preliminary data.</text>
</comment>
<evidence type="ECO:0000313" key="2">
    <source>
        <dbReference type="Proteomes" id="UP000823638"/>
    </source>
</evidence>
<sequence length="1735" mass="190752">MRIIRTGLTLFFLLVFISNSFSAGKRDFTQIESETLDSWSEEVDLTGKKTGKYNIYVTAEDLGHNVSIAGPYNIVIDPDSDLPVSMITNPVEEMRVQGNLNIVGICVDDDAVGSVMVQIDEEEPVLAQGTDFWSFYLDTTQMEEGKHTIKVYGIDINGVQGIADEVVWHLDRRLPETRLKSHEEGVLVSGKVKFSAEVFDGNGIETVLYSIDGEESYSEVSIKYNKQEDLYNFSFPVDTRKLDDGPHVCWIKALDKQGSIGFYTFLFFVDNTPPLVEITSPVLEESVNGIFTVTGSAYDEIGLKSLSWKMGGETGSIEIIKGNPWWSKTFDYRNFSGKSADFQIIAEDTVGNIVTVKQKINIDNVADKPVLTINNPVQNENIFSSFVYCSGSVTDDDDPGEIHWSLDGGETQILPTNGVFDFKIESLSPGSHSLNITPYDVNGVSGDSKQVSFVYAGENPSCTFKTVSYMEAGERKTLPYYPGIEIHPEKNGSIYVEISTGGKFISGSYTYGNSSPVNINLSGNGFEIPVPKDTAYGAVPVTVDLEDNFGRKISSRGMVYITNLSKTRNLGNFESLKKEVDVFLSDAGLSDSVFKEVPESPDGKRKAYTVEASAAFGDLLSGGSFIPEMEIILPAGNGLKDDEIKVNIETNTPVSNVFYSFDETLSKKAGLKKISETSFEAQIPLSSAMDSEITKLLVKVELKTGDFLGLGSVFSVLKPNPAAGINDESGFVWVDPVPVDGRIITGPGTPVYGFFLPETDKALSSVDFKNGRRGGSDYTLTMEGNGIILTFNKEGVFDPGIIVAADNSGKTWEGERVSFVSDSFPPEIDIVSPAASLWVKDSVSLAGSVSDSTEIVSVQYSLDNKASWTDFAGTQGKGFYSFETNLDISGLPDGLVQIFVKAVDSTGKESVRGVVVHKDTVPPEPVILVPAPESVINGENTMVLRLEDAGIIQSGEFRTPGADGKLGDWTPFDTTTYTQIQIGTPEYPVSEKMEIRLRDFAGNETLVNEWPFKVDAQADLPVTEIHIPSENEVVRNDFVVSGVVYDDDGVSKVWYKIDDSPYLELESSTGFSIPIPLSSLTDNEHTISVYGEDIYGVKGEPVVRTFRVSLEEPKAAVNTPSFDETKQGIVDITGVASDKNGISRVQISLDNGNTFNDALGQENWIYSFDSNILQDGTHVVFVKVWDNYETQAMYSSLINIDNTAPEIYVNLPVDATKTSGNLFLSGNVYDNINLQNVYVRIRSLSDSRTAIPSSLARIELEKNIIMNKVVDISSLPDGYYNIEFVAEDSAGNVARASRNITLDKTPVEEKIVQLYPLNGEHVNGFFNIYGRVFSKGSIDNVSVIVDGEMLGSAEITESGYFRYQVNPEILGSGEHTIILQGTDETGKTLKSDENYLIYSAPGPWVTIDNLVMGDFAAERPWIEGLAGYVLTESDVIALRDKKTPRLEKKALAEKAVDYVDVSFDNGKTFVRAEAGKKWRYRLETQDMAPGLHFMIVRAVMRNGEQAVTKTIVQIDKTPPVIKLLSPMEGDLFNSSLEFSGLSSDDIALKSVTMSLRSGDKASYEVPGFIQGLYFDTHFWGASLYDVGIGLTFFDDNVKLQVQYGQFTEEQRRIFVQDSPRYGGHVIGAKLLANVATVPFSYFFGPDWDWLSGAVTLGANFSVFTQTQRGVPQMLSAVVAQLEFPRVTFENRKMFRTVSFYTEGQLWFIPSDVSGGSQKEKTMLPHISCGLRLNLF</sequence>
<reference evidence="1" key="1">
    <citation type="submission" date="2020-10" db="EMBL/GenBank/DDBJ databases">
        <authorList>
            <person name="Gilroy R."/>
        </authorList>
    </citation>
    <scope>NUCLEOTIDE SEQUENCE</scope>
    <source>
        <strain evidence="1">10532</strain>
    </source>
</reference>
<accession>A0A9D9HMY7</accession>
<dbReference type="Pfam" id="PF17957">
    <property type="entry name" value="Big_7"/>
    <property type="match status" value="4"/>
</dbReference>
<name>A0A9D9HMY7_9SPIR</name>
<gene>
    <name evidence="1" type="ORF">IAA81_00640</name>
</gene>
<dbReference type="EMBL" id="JADIMM010000015">
    <property type="protein sequence ID" value="MBO8456720.1"/>
    <property type="molecule type" value="Genomic_DNA"/>
</dbReference>
<dbReference type="Gene3D" id="2.60.40.650">
    <property type="match status" value="1"/>
</dbReference>
<dbReference type="Proteomes" id="UP000823638">
    <property type="component" value="Unassembled WGS sequence"/>
</dbReference>
<evidence type="ECO:0000313" key="1">
    <source>
        <dbReference type="EMBL" id="MBO8456720.1"/>
    </source>
</evidence>